<sequence length="295" mass="33047">MEKATLEQVHLKVTVAVDKPMPQQPKPTPRPLPVRAQSGKEGGSPQWRDNRSEKLDVFRSIGLDGNHLKLLEDLVGLSMRPLSIFIFEKGKEEDLGNYTPVIFTSVNGKIREHIISSSQPRKANHGRFLGTGKPPKVTALFKKGKKEDPRIYRAGGLTSVPGKVVLQMISKPFKDKKAQRVVISGIRSSWRPVTSGVPQELILLDIFINDLGDETECTLSKFADDTNLGGVGDTSDGCAAIQRDLDSLEKWVNRIFMKFEKGNAKSCTWGENVKYLRIQYLIQQYSKSWCCLNHQ</sequence>
<dbReference type="PANTHER" id="PTHR33332">
    <property type="entry name" value="REVERSE TRANSCRIPTASE DOMAIN-CONTAINING PROTEIN"/>
    <property type="match status" value="1"/>
</dbReference>
<reference evidence="2 3" key="1">
    <citation type="journal article" date="2023" name="J. Hered.">
        <title>Chromosome-level genome of the wood stork (Mycteria americana) provides insight into avian chromosome evolution.</title>
        <authorList>
            <person name="Flamio R. Jr."/>
            <person name="Ramstad K.M."/>
        </authorList>
    </citation>
    <scope>NUCLEOTIDE SEQUENCE [LARGE SCALE GENOMIC DNA]</scope>
    <source>
        <strain evidence="2">JAX WOST 10</strain>
    </source>
</reference>
<organism evidence="2 3">
    <name type="scientific">Mycteria americana</name>
    <name type="common">Wood stork</name>
    <dbReference type="NCBI Taxonomy" id="33587"/>
    <lineage>
        <taxon>Eukaryota</taxon>
        <taxon>Metazoa</taxon>
        <taxon>Chordata</taxon>
        <taxon>Craniata</taxon>
        <taxon>Vertebrata</taxon>
        <taxon>Euteleostomi</taxon>
        <taxon>Archelosauria</taxon>
        <taxon>Archosauria</taxon>
        <taxon>Dinosauria</taxon>
        <taxon>Saurischia</taxon>
        <taxon>Theropoda</taxon>
        <taxon>Coelurosauria</taxon>
        <taxon>Aves</taxon>
        <taxon>Neognathae</taxon>
        <taxon>Neoaves</taxon>
        <taxon>Aequornithes</taxon>
        <taxon>Ciconiiformes</taxon>
        <taxon>Ciconiidae</taxon>
        <taxon>Mycteria</taxon>
    </lineage>
</organism>
<comment type="caution">
    <text evidence="2">The sequence shown here is derived from an EMBL/GenBank/DDBJ whole genome shotgun (WGS) entry which is preliminary data.</text>
</comment>
<feature type="region of interest" description="Disordered" evidence="1">
    <location>
        <begin position="14"/>
        <end position="51"/>
    </location>
</feature>
<evidence type="ECO:0000313" key="2">
    <source>
        <dbReference type="EMBL" id="KAK4831032.1"/>
    </source>
</evidence>
<dbReference type="Proteomes" id="UP001333110">
    <property type="component" value="Unassembled WGS sequence"/>
</dbReference>
<gene>
    <name evidence="2" type="ORF">QYF61_014920</name>
</gene>
<accession>A0AAN7S879</accession>
<protein>
    <recommendedName>
        <fullName evidence="4">Rna-directed dna polymerase from mobile element jockey-like</fullName>
    </recommendedName>
</protein>
<keyword evidence="3" id="KW-1185">Reference proteome</keyword>
<feature type="compositionally biased region" description="Pro residues" evidence="1">
    <location>
        <begin position="22"/>
        <end position="32"/>
    </location>
</feature>
<evidence type="ECO:0008006" key="4">
    <source>
        <dbReference type="Google" id="ProtNLM"/>
    </source>
</evidence>
<dbReference type="EMBL" id="JAUNZN010000001">
    <property type="protein sequence ID" value="KAK4831032.1"/>
    <property type="molecule type" value="Genomic_DNA"/>
</dbReference>
<proteinExistence type="predicted"/>
<evidence type="ECO:0000256" key="1">
    <source>
        <dbReference type="SAM" id="MobiDB-lite"/>
    </source>
</evidence>
<dbReference type="AlphaFoldDB" id="A0AAN7S879"/>
<evidence type="ECO:0000313" key="3">
    <source>
        <dbReference type="Proteomes" id="UP001333110"/>
    </source>
</evidence>
<name>A0AAN7S879_MYCAM</name>